<dbReference type="SUPFAM" id="SSF52540">
    <property type="entry name" value="P-loop containing nucleoside triphosphate hydrolases"/>
    <property type="match status" value="1"/>
</dbReference>
<dbReference type="InterPro" id="IPR003439">
    <property type="entry name" value="ABC_transporter-like_ATP-bd"/>
</dbReference>
<keyword evidence="3" id="KW-1003">Cell membrane</keyword>
<name>A0A412BWX9_MEDGN</name>
<dbReference type="InterPro" id="IPR027417">
    <property type="entry name" value="P-loop_NTPase"/>
</dbReference>
<dbReference type="Pfam" id="PF00005">
    <property type="entry name" value="ABC_tran"/>
    <property type="match status" value="1"/>
</dbReference>
<evidence type="ECO:0000256" key="6">
    <source>
        <dbReference type="ARBA" id="ARBA00022840"/>
    </source>
</evidence>
<evidence type="ECO:0000256" key="9">
    <source>
        <dbReference type="SAM" id="Phobius"/>
    </source>
</evidence>
<dbReference type="InterPro" id="IPR039421">
    <property type="entry name" value="Type_1_exporter"/>
</dbReference>
<dbReference type="GO" id="GO:0005886">
    <property type="term" value="C:plasma membrane"/>
    <property type="evidence" value="ECO:0007669"/>
    <property type="project" value="UniProtKB-SubCell"/>
</dbReference>
<dbReference type="InterPro" id="IPR011527">
    <property type="entry name" value="ABC1_TM_dom"/>
</dbReference>
<evidence type="ECO:0000256" key="7">
    <source>
        <dbReference type="ARBA" id="ARBA00022989"/>
    </source>
</evidence>
<dbReference type="Gene3D" id="3.40.50.300">
    <property type="entry name" value="P-loop containing nucleotide triphosphate hydrolases"/>
    <property type="match status" value="1"/>
</dbReference>
<evidence type="ECO:0000256" key="4">
    <source>
        <dbReference type="ARBA" id="ARBA00022692"/>
    </source>
</evidence>
<dbReference type="GO" id="GO:0016887">
    <property type="term" value="F:ATP hydrolysis activity"/>
    <property type="evidence" value="ECO:0007669"/>
    <property type="project" value="InterPro"/>
</dbReference>
<keyword evidence="8 9" id="KW-0472">Membrane</keyword>
<evidence type="ECO:0000313" key="13">
    <source>
        <dbReference type="Proteomes" id="UP000286137"/>
    </source>
</evidence>
<keyword evidence="7 9" id="KW-1133">Transmembrane helix</keyword>
<evidence type="ECO:0000256" key="1">
    <source>
        <dbReference type="ARBA" id="ARBA00004651"/>
    </source>
</evidence>
<feature type="transmembrane region" description="Helical" evidence="9">
    <location>
        <begin position="245"/>
        <end position="266"/>
    </location>
</feature>
<protein>
    <submittedName>
        <fullName evidence="12">ABC transporter ATP-binding protein</fullName>
    </submittedName>
</protein>
<feature type="transmembrane region" description="Helical" evidence="9">
    <location>
        <begin position="135"/>
        <end position="154"/>
    </location>
</feature>
<dbReference type="SMART" id="SM00382">
    <property type="entry name" value="AAA"/>
    <property type="match status" value="1"/>
</dbReference>
<keyword evidence="4 9" id="KW-0812">Transmembrane</keyword>
<feature type="transmembrane region" description="Helical" evidence="9">
    <location>
        <begin position="53"/>
        <end position="74"/>
    </location>
</feature>
<keyword evidence="2" id="KW-0813">Transport</keyword>
<feature type="transmembrane region" description="Helical" evidence="9">
    <location>
        <begin position="160"/>
        <end position="179"/>
    </location>
</feature>
<evidence type="ECO:0000259" key="10">
    <source>
        <dbReference type="PROSITE" id="PS50893"/>
    </source>
</evidence>
<dbReference type="SUPFAM" id="SSF90123">
    <property type="entry name" value="ABC transporter transmembrane region"/>
    <property type="match status" value="1"/>
</dbReference>
<dbReference type="Pfam" id="PF00664">
    <property type="entry name" value="ABC_membrane"/>
    <property type="match status" value="1"/>
</dbReference>
<evidence type="ECO:0000256" key="8">
    <source>
        <dbReference type="ARBA" id="ARBA00023136"/>
    </source>
</evidence>
<gene>
    <name evidence="12" type="ORF">DWY88_12410</name>
</gene>
<evidence type="ECO:0000313" key="12">
    <source>
        <dbReference type="EMBL" id="RGQ65152.1"/>
    </source>
</evidence>
<dbReference type="Gene3D" id="1.20.1560.10">
    <property type="entry name" value="ABC transporter type 1, transmembrane domain"/>
    <property type="match status" value="1"/>
</dbReference>
<dbReference type="InterPro" id="IPR003593">
    <property type="entry name" value="AAA+_ATPase"/>
</dbReference>
<proteinExistence type="predicted"/>
<reference evidence="12 13" key="1">
    <citation type="submission" date="2018-08" db="EMBL/GenBank/DDBJ databases">
        <title>A genome reference for cultivated species of the human gut microbiota.</title>
        <authorList>
            <person name="Zou Y."/>
            <person name="Xue W."/>
            <person name="Luo G."/>
        </authorList>
    </citation>
    <scope>NUCLEOTIDE SEQUENCE [LARGE SCALE GENOMIC DNA]</scope>
    <source>
        <strain evidence="12 13">AF27-4BH</strain>
    </source>
</reference>
<dbReference type="AlphaFoldDB" id="A0A412BWX9"/>
<evidence type="ECO:0000256" key="3">
    <source>
        <dbReference type="ARBA" id="ARBA00022475"/>
    </source>
</evidence>
<keyword evidence="6 12" id="KW-0067">ATP-binding</keyword>
<comment type="subcellular location">
    <subcellularLocation>
        <location evidence="1">Cell membrane</location>
        <topology evidence="1">Multi-pass membrane protein</topology>
    </subcellularLocation>
</comment>
<accession>A0A412BWX9</accession>
<evidence type="ECO:0000256" key="5">
    <source>
        <dbReference type="ARBA" id="ARBA00022741"/>
    </source>
</evidence>
<dbReference type="GO" id="GO:0140359">
    <property type="term" value="F:ABC-type transporter activity"/>
    <property type="evidence" value="ECO:0007669"/>
    <property type="project" value="InterPro"/>
</dbReference>
<dbReference type="Proteomes" id="UP000286137">
    <property type="component" value="Unassembled WGS sequence"/>
</dbReference>
<dbReference type="RefSeq" id="WP_118014037.1">
    <property type="nucleotide sequence ID" value="NZ_QRTJ01000027.1"/>
</dbReference>
<comment type="caution">
    <text evidence="12">The sequence shown here is derived from an EMBL/GenBank/DDBJ whole genome shotgun (WGS) entry which is preliminary data.</text>
</comment>
<evidence type="ECO:0000256" key="2">
    <source>
        <dbReference type="ARBA" id="ARBA00022448"/>
    </source>
</evidence>
<dbReference type="GO" id="GO:0005524">
    <property type="term" value="F:ATP binding"/>
    <property type="evidence" value="ECO:0007669"/>
    <property type="project" value="UniProtKB-KW"/>
</dbReference>
<dbReference type="GO" id="GO:0034040">
    <property type="term" value="F:ATPase-coupled lipid transmembrane transporter activity"/>
    <property type="evidence" value="ECO:0007669"/>
    <property type="project" value="TreeGrafter"/>
</dbReference>
<dbReference type="InterPro" id="IPR017871">
    <property type="entry name" value="ABC_transporter-like_CS"/>
</dbReference>
<feature type="domain" description="ABC transmembrane type-1" evidence="11">
    <location>
        <begin position="22"/>
        <end position="301"/>
    </location>
</feature>
<dbReference type="PANTHER" id="PTHR24221:SF397">
    <property type="entry name" value="ABC TRANSPORTER, ATP-BINDING TRANSMEMBRANE PROTEIN"/>
    <property type="match status" value="1"/>
</dbReference>
<dbReference type="EMBL" id="QRTJ01000027">
    <property type="protein sequence ID" value="RGQ65152.1"/>
    <property type="molecule type" value="Genomic_DNA"/>
</dbReference>
<keyword evidence="5" id="KW-0547">Nucleotide-binding</keyword>
<dbReference type="FunFam" id="3.40.50.300:FF:000221">
    <property type="entry name" value="Multidrug ABC transporter ATP-binding protein"/>
    <property type="match status" value="1"/>
</dbReference>
<evidence type="ECO:0000259" key="11">
    <source>
        <dbReference type="PROSITE" id="PS50929"/>
    </source>
</evidence>
<dbReference type="PROSITE" id="PS50929">
    <property type="entry name" value="ABC_TM1F"/>
    <property type="match status" value="1"/>
</dbReference>
<feature type="domain" description="ABC transporter" evidence="10">
    <location>
        <begin position="334"/>
        <end position="567"/>
    </location>
</feature>
<organism evidence="12 13">
    <name type="scientific">Mediterraneibacter gnavus</name>
    <name type="common">Ruminococcus gnavus</name>
    <dbReference type="NCBI Taxonomy" id="33038"/>
    <lineage>
        <taxon>Bacteria</taxon>
        <taxon>Bacillati</taxon>
        <taxon>Bacillota</taxon>
        <taxon>Clostridia</taxon>
        <taxon>Lachnospirales</taxon>
        <taxon>Lachnospiraceae</taxon>
        <taxon>Mediterraneibacter</taxon>
    </lineage>
</organism>
<feature type="transmembrane region" description="Helical" evidence="9">
    <location>
        <begin position="21"/>
        <end position="47"/>
    </location>
</feature>
<dbReference type="PANTHER" id="PTHR24221">
    <property type="entry name" value="ATP-BINDING CASSETTE SUB-FAMILY B"/>
    <property type="match status" value="1"/>
</dbReference>
<dbReference type="PROSITE" id="PS00211">
    <property type="entry name" value="ABC_TRANSPORTER_1"/>
    <property type="match status" value="1"/>
</dbReference>
<dbReference type="InterPro" id="IPR036640">
    <property type="entry name" value="ABC1_TM_sf"/>
</dbReference>
<dbReference type="PROSITE" id="PS50893">
    <property type="entry name" value="ABC_TRANSPORTER_2"/>
    <property type="match status" value="1"/>
</dbReference>
<sequence>MLNAFKLIWNFSSKRKKEYRNAIIFSFLEGLFLMAKMFAVIIAIYALFGRYPLSNAVIAVFALAVFYIIGVFIFSYKMQLTSMSAGFGMVGDKRFEFGEILKNAYLGFFDNFSVGRINSVLTTTLSEIETSAPSALIRVVGGILGTVSLLIGLFFYEWRIALISLLGMAAYLLVVNWQIRVSRRDAPKRSEAQSKLSAAALLFLQGIKVTKAFSFKNGDRRLKDAIQGSCNENIALSSGSIPSQIAAGVVLSIFETAIIFTSVIGYTEFDIYSVEKCLVLIILSFMAFSSMNQAGSVLSMIGILDSALKETNSLTQMEQIQVASPEQHIASDEIIFEDVSFSYGDNEVLSHIDTAIKAGSFTAIIGPSGSGKTTLCQLIPRFFDVKKGRILIGGADIRHIPTEELMSKISVVFQKVYLFEDTILNNIRFGKPTATLEEVRAAAKAARCDNFIMALPEGYDTLVQEGGNNLSGGEKQRISIARAILKDAPIIILDETTSALDTENEHEVLAAIEELTQNKTVIMIAHRIKTVEKADHIIAIENGRIVQEGTHKELLHRTGIYADFIHAREKASGWKLGN</sequence>